<feature type="region of interest" description="Disordered" evidence="1">
    <location>
        <begin position="243"/>
        <end position="267"/>
    </location>
</feature>
<evidence type="ECO:0000313" key="2">
    <source>
        <dbReference type="EMBL" id="GAU44228.1"/>
    </source>
</evidence>
<dbReference type="OrthoDB" id="1745344at2759"/>
<evidence type="ECO:0008006" key="4">
    <source>
        <dbReference type="Google" id="ProtNLM"/>
    </source>
</evidence>
<dbReference type="PANTHER" id="PTHR47481">
    <property type="match status" value="1"/>
</dbReference>
<dbReference type="SUPFAM" id="SSF57756">
    <property type="entry name" value="Retrovirus zinc finger-like domains"/>
    <property type="match status" value="1"/>
</dbReference>
<accession>A0A2Z6NI88</accession>
<dbReference type="Pfam" id="PF14223">
    <property type="entry name" value="Retrotran_gag_2"/>
    <property type="match status" value="1"/>
</dbReference>
<dbReference type="GO" id="GO:0008270">
    <property type="term" value="F:zinc ion binding"/>
    <property type="evidence" value="ECO:0007669"/>
    <property type="project" value="InterPro"/>
</dbReference>
<keyword evidence="3" id="KW-1185">Reference proteome</keyword>
<name>A0A2Z6NI88_TRISU</name>
<dbReference type="Proteomes" id="UP000242715">
    <property type="component" value="Unassembled WGS sequence"/>
</dbReference>
<organism evidence="2 3">
    <name type="scientific">Trifolium subterraneum</name>
    <name type="common">Subterranean clover</name>
    <dbReference type="NCBI Taxonomy" id="3900"/>
    <lineage>
        <taxon>Eukaryota</taxon>
        <taxon>Viridiplantae</taxon>
        <taxon>Streptophyta</taxon>
        <taxon>Embryophyta</taxon>
        <taxon>Tracheophyta</taxon>
        <taxon>Spermatophyta</taxon>
        <taxon>Magnoliopsida</taxon>
        <taxon>eudicotyledons</taxon>
        <taxon>Gunneridae</taxon>
        <taxon>Pentapetalae</taxon>
        <taxon>rosids</taxon>
        <taxon>fabids</taxon>
        <taxon>Fabales</taxon>
        <taxon>Fabaceae</taxon>
        <taxon>Papilionoideae</taxon>
        <taxon>50 kb inversion clade</taxon>
        <taxon>NPAAA clade</taxon>
        <taxon>Hologalegina</taxon>
        <taxon>IRL clade</taxon>
        <taxon>Trifolieae</taxon>
        <taxon>Trifolium</taxon>
    </lineage>
</organism>
<evidence type="ECO:0000313" key="3">
    <source>
        <dbReference type="Proteomes" id="UP000242715"/>
    </source>
</evidence>
<dbReference type="PANTHER" id="PTHR47481:SF34">
    <property type="entry name" value="CCHC-TYPE DOMAIN-CONTAINING PROTEIN"/>
    <property type="match status" value="1"/>
</dbReference>
<dbReference type="InterPro" id="IPR036397">
    <property type="entry name" value="RNaseH_sf"/>
</dbReference>
<dbReference type="GO" id="GO:0003676">
    <property type="term" value="F:nucleic acid binding"/>
    <property type="evidence" value="ECO:0007669"/>
    <property type="project" value="InterPro"/>
</dbReference>
<dbReference type="AlphaFoldDB" id="A0A2Z6NI88"/>
<dbReference type="SUPFAM" id="SSF53098">
    <property type="entry name" value="Ribonuclease H-like"/>
    <property type="match status" value="1"/>
</dbReference>
<evidence type="ECO:0000256" key="1">
    <source>
        <dbReference type="SAM" id="MobiDB-lite"/>
    </source>
</evidence>
<feature type="region of interest" description="Disordered" evidence="1">
    <location>
        <begin position="337"/>
        <end position="361"/>
    </location>
</feature>
<reference evidence="3" key="1">
    <citation type="journal article" date="2017" name="Front. Plant Sci.">
        <title>Climate Clever Clovers: New Paradigm to Reduce the Environmental Footprint of Ruminants by Breeding Low Methanogenic Forages Utilizing Haplotype Variation.</title>
        <authorList>
            <person name="Kaur P."/>
            <person name="Appels R."/>
            <person name="Bayer P.E."/>
            <person name="Keeble-Gagnere G."/>
            <person name="Wang J."/>
            <person name="Hirakawa H."/>
            <person name="Shirasawa K."/>
            <person name="Vercoe P."/>
            <person name="Stefanova K."/>
            <person name="Durmic Z."/>
            <person name="Nichols P."/>
            <person name="Revell C."/>
            <person name="Isobe S.N."/>
            <person name="Edwards D."/>
            <person name="Erskine W."/>
        </authorList>
    </citation>
    <scope>NUCLEOTIDE SEQUENCE [LARGE SCALE GENOMIC DNA]</scope>
    <source>
        <strain evidence="3">cv. Daliak</strain>
    </source>
</reference>
<protein>
    <recommendedName>
        <fullName evidence="4">CCHC-type domain-containing protein</fullName>
    </recommendedName>
</protein>
<gene>
    <name evidence="2" type="ORF">TSUD_399920</name>
</gene>
<proteinExistence type="predicted"/>
<dbReference type="InterPro" id="IPR012337">
    <property type="entry name" value="RNaseH-like_sf"/>
</dbReference>
<dbReference type="Gene3D" id="3.30.420.10">
    <property type="entry name" value="Ribonuclease H-like superfamily/Ribonuclease H"/>
    <property type="match status" value="1"/>
</dbReference>
<dbReference type="EMBL" id="DF974025">
    <property type="protein sequence ID" value="GAU44228.1"/>
    <property type="molecule type" value="Genomic_DNA"/>
</dbReference>
<sequence>MAATTNPSKQTLLLHASITINLSRTSHRAWKRQATSLLSGINVIGHIDGTTPSQTPMILTAGVTTPNPEYANWFQIDQLIINLLLSSMTEIDCLSFSSYDTARTLWVVIEAQYASTSRSHVMSIKNQIQRCTKGEKSITDYLFYVKSLADELTVVDRKISDDDLTLYVLNGLGSEYRDIAASIRTREQPFPFEELHSHLLAHDEYIHRESQVEFQVPTANLAHKNFKHDGLLATPSFGRGYSSFTPRGSHSGRGYGRGKSKGSNFRGNKPLQRCQFCSTIGHIALNCPQIPKPSNSPVAHYTYANPTNSNWVFDIGASHHVANNLNNMHIHSEYDGPEEVQIGDGTGSGDGSGFDARSKPPYTPEHIGIAERKHRHIVETALTLLSHSSVPQKFWCYAFQMAVYLINRMPTPQCNNKCRHELLFGSKPNYHNLRVFGSLCYPWLRPYSQNKFSNRSLPCVFLVPSSQHHAEAAGKNARAGGGSGACHLPPPLATSVAGHPHSLGLILSLPLALFLSRDEIVGGGGLMKMWLDGGGWSNSACGL</sequence>
<dbReference type="InterPro" id="IPR036875">
    <property type="entry name" value="Znf_CCHC_sf"/>
</dbReference>